<feature type="compositionally biased region" description="Polar residues" evidence="2">
    <location>
        <begin position="298"/>
        <end position="311"/>
    </location>
</feature>
<evidence type="ECO:0000313" key="3">
    <source>
        <dbReference type="EMBL" id="KEQ09830.1"/>
    </source>
</evidence>
<feature type="coiled-coil region" evidence="1">
    <location>
        <begin position="197"/>
        <end position="224"/>
    </location>
</feature>
<dbReference type="AlphaFoldDB" id="A0A922P4S5"/>
<evidence type="ECO:0000313" key="4">
    <source>
        <dbReference type="Proteomes" id="UP000052167"/>
    </source>
</evidence>
<evidence type="ECO:0000256" key="1">
    <source>
        <dbReference type="SAM" id="Coils"/>
    </source>
</evidence>
<sequence>MFMALESASGIAMGRGKGIEGELVALTGALEALDQQIEQAAQDVASAARDKTGLSEPAKSRFNTIPQAWTAARQTLVSLVVAVADRNDEAVAPLEDKPQPTRSERLRAAFAQVLSMRWSQRAGPKARSLDEALALADRLYGLLLARRERIVGVRHAVESDLVEMTGHRAQLAENLIAAAEREERETSAVSLQVEDSLQAVQDLAADFNRQVRELNALVNKLTLEAERAIVLSCVLADEGAMPGSSPGLDKVRLAHLRPLIELQENDMLSSIEIERRRGGIDARFRAAFESAGDGAASGEQTISATPEVQHA</sequence>
<gene>
    <name evidence="3" type="ORF">GV68_20995</name>
</gene>
<evidence type="ECO:0000256" key="2">
    <source>
        <dbReference type="SAM" id="MobiDB-lite"/>
    </source>
</evidence>
<keyword evidence="4" id="KW-1185">Reference proteome</keyword>
<dbReference type="EMBL" id="JOKJ01000005">
    <property type="protein sequence ID" value="KEQ09830.1"/>
    <property type="molecule type" value="Genomic_DNA"/>
</dbReference>
<proteinExistence type="predicted"/>
<reference evidence="3 4" key="1">
    <citation type="submission" date="2014-06" db="EMBL/GenBank/DDBJ databases">
        <title>Rhizobium pelagicum/R2-400B4.</title>
        <authorList>
            <person name="Kimes N.E."/>
            <person name="Lopez-Perez M."/>
        </authorList>
    </citation>
    <scope>NUCLEOTIDE SEQUENCE [LARGE SCALE GENOMIC DNA]</scope>
    <source>
        <strain evidence="3 4">R2-400B4</strain>
    </source>
</reference>
<dbReference type="Proteomes" id="UP000052167">
    <property type="component" value="Unassembled WGS sequence"/>
</dbReference>
<organism evidence="3 4">
    <name type="scientific">Pseudorhizobium pelagicum</name>
    <dbReference type="NCBI Taxonomy" id="1509405"/>
    <lineage>
        <taxon>Bacteria</taxon>
        <taxon>Pseudomonadati</taxon>
        <taxon>Pseudomonadota</taxon>
        <taxon>Alphaproteobacteria</taxon>
        <taxon>Hyphomicrobiales</taxon>
        <taxon>Rhizobiaceae</taxon>
        <taxon>Rhizobium/Agrobacterium group</taxon>
        <taxon>Pseudorhizobium</taxon>
    </lineage>
</organism>
<feature type="coiled-coil region" evidence="1">
    <location>
        <begin position="23"/>
        <end position="50"/>
    </location>
</feature>
<keyword evidence="1" id="KW-0175">Coiled coil</keyword>
<protein>
    <submittedName>
        <fullName evidence="3">Uncharacterized protein</fullName>
    </submittedName>
</protein>
<comment type="caution">
    <text evidence="3">The sequence shown here is derived from an EMBL/GenBank/DDBJ whole genome shotgun (WGS) entry which is preliminary data.</text>
</comment>
<accession>A0A922P4S5</accession>
<feature type="region of interest" description="Disordered" evidence="2">
    <location>
        <begin position="291"/>
        <end position="311"/>
    </location>
</feature>
<name>A0A922P4S5_9HYPH</name>